<dbReference type="Proteomes" id="UP000614410">
    <property type="component" value="Unassembled WGS sequence"/>
</dbReference>
<dbReference type="AlphaFoldDB" id="A0A934KMH2"/>
<evidence type="ECO:0000313" key="2">
    <source>
        <dbReference type="EMBL" id="MBJ7610377.1"/>
    </source>
</evidence>
<proteinExistence type="predicted"/>
<name>A0A934KMH2_9BACT</name>
<sequence>ERFEKLVADYNAGSVNTETFFQQLMEFKQTLSDEEARAVREEMTEEQLAVFDLIMRPSPELMDAEKDQVKRVAEELLTALKRGKLVLDWRKEQQLRAAVRLTVEETLDRLPEKFTRQLYSQKCDAVYQHIFDAYWDDGHSAYDRAA</sequence>
<dbReference type="Pfam" id="PF11867">
    <property type="entry name" value="T1RH-like_C"/>
    <property type="match status" value="1"/>
</dbReference>
<evidence type="ECO:0000259" key="1">
    <source>
        <dbReference type="Pfam" id="PF11867"/>
    </source>
</evidence>
<feature type="non-terminal residue" evidence="2">
    <location>
        <position position="1"/>
    </location>
</feature>
<feature type="domain" description="Type I restriction enzyme HindI endonuclease subunit-like C-terminal" evidence="1">
    <location>
        <begin position="1"/>
        <end position="127"/>
    </location>
</feature>
<dbReference type="InterPro" id="IPR021810">
    <property type="entry name" value="T1RH-like_C"/>
</dbReference>
<comment type="caution">
    <text evidence="2">The sequence shown here is derived from an EMBL/GenBank/DDBJ whole genome shotgun (WGS) entry which is preliminary data.</text>
</comment>
<dbReference type="EMBL" id="JAEKNN010000061">
    <property type="protein sequence ID" value="MBJ7610377.1"/>
    <property type="molecule type" value="Genomic_DNA"/>
</dbReference>
<protein>
    <submittedName>
        <fullName evidence="2">DUF3387 domain-containing protein</fullName>
    </submittedName>
</protein>
<reference evidence="2 3" key="1">
    <citation type="submission" date="2020-10" db="EMBL/GenBank/DDBJ databases">
        <title>Ca. Dormibacterota MAGs.</title>
        <authorList>
            <person name="Montgomery K."/>
        </authorList>
    </citation>
    <scope>NUCLEOTIDE SEQUENCE [LARGE SCALE GENOMIC DNA]</scope>
    <source>
        <strain evidence="2">Mitchell_Peninsula_5</strain>
    </source>
</reference>
<organism evidence="2 3">
    <name type="scientific">Candidatus Amunia macphersoniae</name>
    <dbReference type="NCBI Taxonomy" id="3127014"/>
    <lineage>
        <taxon>Bacteria</taxon>
        <taxon>Bacillati</taxon>
        <taxon>Candidatus Dormiibacterota</taxon>
        <taxon>Candidatus Dormibacteria</taxon>
        <taxon>Candidatus Aeolococcales</taxon>
        <taxon>Candidatus Aeolococcaceae</taxon>
        <taxon>Candidatus Amunia</taxon>
    </lineage>
</organism>
<accession>A0A934KMH2</accession>
<evidence type="ECO:0000313" key="3">
    <source>
        <dbReference type="Proteomes" id="UP000614410"/>
    </source>
</evidence>
<gene>
    <name evidence="2" type="ORF">JF887_13240</name>
</gene>